<protein>
    <submittedName>
        <fullName evidence="4">RNA-binding protein 20</fullName>
    </submittedName>
</protein>
<feature type="compositionally biased region" description="Basic and acidic residues" evidence="2">
    <location>
        <begin position="680"/>
        <end position="693"/>
    </location>
</feature>
<feature type="compositionally biased region" description="Basic and acidic residues" evidence="2">
    <location>
        <begin position="525"/>
        <end position="543"/>
    </location>
</feature>
<feature type="region of interest" description="Disordered" evidence="2">
    <location>
        <begin position="525"/>
        <end position="904"/>
    </location>
</feature>
<feature type="compositionally biased region" description="Basic and acidic residues" evidence="2">
    <location>
        <begin position="743"/>
        <end position="758"/>
    </location>
</feature>
<reference evidence="4 5" key="1">
    <citation type="journal article" date="2019" name="Genome Biol. Evol.">
        <title>Whole-Genome Sequencing of the Giant Devil Catfish, Bagarius yarrelli.</title>
        <authorList>
            <person name="Jiang W."/>
            <person name="Lv Y."/>
            <person name="Cheng L."/>
            <person name="Yang K."/>
            <person name="Chao B."/>
            <person name="Wang X."/>
            <person name="Li Y."/>
            <person name="Pan X."/>
            <person name="You X."/>
            <person name="Zhang Y."/>
            <person name="Yang J."/>
            <person name="Li J."/>
            <person name="Zhang X."/>
            <person name="Liu S."/>
            <person name="Sun C."/>
            <person name="Yang J."/>
            <person name="Shi Q."/>
        </authorList>
    </citation>
    <scope>NUCLEOTIDE SEQUENCE [LARGE SCALE GENOMIC DNA]</scope>
    <source>
        <strain evidence="4">JWS20170419001</strain>
        <tissue evidence="4">Muscle</tissue>
    </source>
</reference>
<feature type="compositionally biased region" description="Acidic residues" evidence="2">
    <location>
        <begin position="695"/>
        <end position="704"/>
    </location>
</feature>
<dbReference type="PROSITE" id="PS50102">
    <property type="entry name" value="RRM"/>
    <property type="match status" value="1"/>
</dbReference>
<dbReference type="InterPro" id="IPR034790">
    <property type="entry name" value="RBM20_RRM"/>
</dbReference>
<evidence type="ECO:0000259" key="3">
    <source>
        <dbReference type="PROSITE" id="PS50102"/>
    </source>
</evidence>
<evidence type="ECO:0000313" key="4">
    <source>
        <dbReference type="EMBL" id="TSK67264.1"/>
    </source>
</evidence>
<dbReference type="Gene3D" id="3.30.70.330">
    <property type="match status" value="1"/>
</dbReference>
<name>A0A556TTY5_BAGYA</name>
<dbReference type="GO" id="GO:0003723">
    <property type="term" value="F:RNA binding"/>
    <property type="evidence" value="ECO:0007669"/>
    <property type="project" value="UniProtKB-UniRule"/>
</dbReference>
<dbReference type="InterPro" id="IPR000504">
    <property type="entry name" value="RRM_dom"/>
</dbReference>
<feature type="compositionally biased region" description="Basic and acidic residues" evidence="2">
    <location>
        <begin position="589"/>
        <end position="673"/>
    </location>
</feature>
<keyword evidence="1" id="KW-0694">RNA-binding</keyword>
<keyword evidence="5" id="KW-1185">Reference proteome</keyword>
<feature type="compositionally biased region" description="Basic and acidic residues" evidence="2">
    <location>
        <begin position="812"/>
        <end position="826"/>
    </location>
</feature>
<dbReference type="SMART" id="SM00360">
    <property type="entry name" value="RRM"/>
    <property type="match status" value="1"/>
</dbReference>
<evidence type="ECO:0000256" key="1">
    <source>
        <dbReference type="PROSITE-ProRule" id="PRU00176"/>
    </source>
</evidence>
<feature type="compositionally biased region" description="Polar residues" evidence="2">
    <location>
        <begin position="895"/>
        <end position="904"/>
    </location>
</feature>
<feature type="region of interest" description="Disordered" evidence="2">
    <location>
        <begin position="256"/>
        <end position="279"/>
    </location>
</feature>
<dbReference type="InterPro" id="IPR035979">
    <property type="entry name" value="RBD_domain_sf"/>
</dbReference>
<dbReference type="OrthoDB" id="8949749at2759"/>
<feature type="compositionally biased region" description="Basic and acidic residues" evidence="2">
    <location>
        <begin position="836"/>
        <end position="856"/>
    </location>
</feature>
<sequence length="904" mass="99862">MALNQGTSQSLRVLIISTGSGDKFDKKAFPVGGGLSGAGQNLLLTPASLQLAQLQAQLTLQRLKLAQSSNTAAAATVLNQVLSNVAMSQPLFNQLQPQAPGVVFPSAPIAFPPPSTPIGNLVGGALSQNHAGMRPSHYGEGGNMNQNANLHVDCRNKSNKFHTGFLGATSVGPCKANEGGQYGGPGGPKINSRNNYQRDFYSSESQIQDPGRTEQWNNPNSFSKQLNPDVGTGVGGSTWAPSTHGFVDPRAELYNPEEPTGEPKFSPASGLGFSTAGNQQGFVGYPQQQKCEDGVGMTLQAHQLNDYHGITPSHLPHQCSICEKKVYNLKDWDQHVKGKLHIQNRSLYIDSPARGALHFPVASEGCHSSALNNNTMAFSSAPSQDVSTGGSSFLQAAPMKSFPLSGAGFTSHQPGTKFVARKPCPGRVVHICNLPEGSCTENDVINLGLPFGKVTNYILMRSTHQAFLEMAYVEAAQAMVQYYQLHPATINEQKLLIRMSKRYKELQLKKPGKDVESIIQDINSQREREELHETERYPADRARSRSPIARSVTPPSHSPSFTSCSSTHSPQAAPWINGVGPRRGSWDWTSRDRDEWRNGEDERRKPYLKPADERSRERYFSSHHPADEFYKKEKPPRAPQHQRSDAKFKRRDGSGDHHRSRHSESELPEDGRGRRTSRRHEREEKEANNHAEEFGNGEDPEEDCWYPKSMEELVTVDEVGEEDDSIVEPDLPEEHVEEEEEKKEEHKEEREPTPEKEVMSTPDAATDETSSCNQPESTEAPPTHILLITNKESRCAPEEAAEPDEPLTRVTDSIETHTSLETEKNTNTHTGSETVRTGEAEKKEMQQVEENQRKETVQQSLQPAGSPQRMGIEAPSPSREQEKIISEHSIPLGNSALQYSHLQS</sequence>
<organism evidence="4 5">
    <name type="scientific">Bagarius yarrelli</name>
    <name type="common">Goonch</name>
    <name type="synonym">Bagrus yarrelli</name>
    <dbReference type="NCBI Taxonomy" id="175774"/>
    <lineage>
        <taxon>Eukaryota</taxon>
        <taxon>Metazoa</taxon>
        <taxon>Chordata</taxon>
        <taxon>Craniata</taxon>
        <taxon>Vertebrata</taxon>
        <taxon>Euteleostomi</taxon>
        <taxon>Actinopterygii</taxon>
        <taxon>Neopterygii</taxon>
        <taxon>Teleostei</taxon>
        <taxon>Ostariophysi</taxon>
        <taxon>Siluriformes</taxon>
        <taxon>Sisoridae</taxon>
        <taxon>Sisorinae</taxon>
        <taxon>Bagarius</taxon>
    </lineage>
</organism>
<dbReference type="Proteomes" id="UP000319801">
    <property type="component" value="Unassembled WGS sequence"/>
</dbReference>
<dbReference type="CDD" id="cd12685">
    <property type="entry name" value="RRM_RBM20"/>
    <property type="match status" value="1"/>
</dbReference>
<feature type="compositionally biased region" description="Polar residues" evidence="2">
    <location>
        <begin position="767"/>
        <end position="777"/>
    </location>
</feature>
<dbReference type="InterPro" id="IPR012677">
    <property type="entry name" value="Nucleotide-bd_a/b_plait_sf"/>
</dbReference>
<feature type="compositionally biased region" description="Low complexity" evidence="2">
    <location>
        <begin position="551"/>
        <end position="570"/>
    </location>
</feature>
<dbReference type="InterPro" id="IPR013087">
    <property type="entry name" value="Znf_C2H2_type"/>
</dbReference>
<accession>A0A556TTY5</accession>
<gene>
    <name evidence="4" type="ORF">Baya_5241</name>
</gene>
<comment type="caution">
    <text evidence="4">The sequence shown here is derived from an EMBL/GenBank/DDBJ whole genome shotgun (WGS) entry which is preliminary data.</text>
</comment>
<dbReference type="PANTHER" id="PTHR15592">
    <property type="entry name" value="MATRIN 3/NUCLEAR PROTEIN 220-RELATED"/>
    <property type="match status" value="1"/>
</dbReference>
<feature type="domain" description="RRM" evidence="3">
    <location>
        <begin position="427"/>
        <end position="502"/>
    </location>
</feature>
<dbReference type="EMBL" id="VCAZ01000018">
    <property type="protein sequence ID" value="TSK67264.1"/>
    <property type="molecule type" value="Genomic_DNA"/>
</dbReference>
<evidence type="ECO:0000256" key="2">
    <source>
        <dbReference type="SAM" id="MobiDB-lite"/>
    </source>
</evidence>
<proteinExistence type="predicted"/>
<evidence type="ECO:0000313" key="5">
    <source>
        <dbReference type="Proteomes" id="UP000319801"/>
    </source>
</evidence>
<feature type="compositionally biased region" description="Acidic residues" evidence="2">
    <location>
        <begin position="714"/>
        <end position="742"/>
    </location>
</feature>
<dbReference type="AlphaFoldDB" id="A0A556TTY5"/>
<dbReference type="SUPFAM" id="SSF54928">
    <property type="entry name" value="RNA-binding domain, RBD"/>
    <property type="match status" value="1"/>
</dbReference>
<dbReference type="PROSITE" id="PS00028">
    <property type="entry name" value="ZINC_FINGER_C2H2_1"/>
    <property type="match status" value="1"/>
</dbReference>